<proteinExistence type="predicted"/>
<name>A0ABQ1VLX3_9RHOB</name>
<dbReference type="EMBL" id="BMIV01000020">
    <property type="protein sequence ID" value="GGF78672.1"/>
    <property type="molecule type" value="Genomic_DNA"/>
</dbReference>
<protein>
    <recommendedName>
        <fullName evidence="3">DUF3018 family protein</fullName>
    </recommendedName>
</protein>
<evidence type="ECO:0000313" key="1">
    <source>
        <dbReference type="EMBL" id="GGF78672.1"/>
    </source>
</evidence>
<gene>
    <name evidence="1" type="ORF">GCM10011402_34120</name>
</gene>
<comment type="caution">
    <text evidence="1">The sequence shown here is derived from an EMBL/GenBank/DDBJ whole genome shotgun (WGS) entry which is preliminary data.</text>
</comment>
<evidence type="ECO:0008006" key="3">
    <source>
        <dbReference type="Google" id="ProtNLM"/>
    </source>
</evidence>
<organism evidence="1 2">
    <name type="scientific">Paracoccus acridae</name>
    <dbReference type="NCBI Taxonomy" id="1795310"/>
    <lineage>
        <taxon>Bacteria</taxon>
        <taxon>Pseudomonadati</taxon>
        <taxon>Pseudomonadota</taxon>
        <taxon>Alphaproteobacteria</taxon>
        <taxon>Rhodobacterales</taxon>
        <taxon>Paracoccaceae</taxon>
        <taxon>Paracoccus</taxon>
    </lineage>
</organism>
<reference evidence="2" key="1">
    <citation type="journal article" date="2019" name="Int. J. Syst. Evol. Microbiol.">
        <title>The Global Catalogue of Microorganisms (GCM) 10K type strain sequencing project: providing services to taxonomists for standard genome sequencing and annotation.</title>
        <authorList>
            <consortium name="The Broad Institute Genomics Platform"/>
            <consortium name="The Broad Institute Genome Sequencing Center for Infectious Disease"/>
            <person name="Wu L."/>
            <person name="Ma J."/>
        </authorList>
    </citation>
    <scope>NUCLEOTIDE SEQUENCE [LARGE SCALE GENOMIC DNA]</scope>
    <source>
        <strain evidence="2">CGMCC 1.15419</strain>
    </source>
</reference>
<keyword evidence="2" id="KW-1185">Reference proteome</keyword>
<evidence type="ECO:0000313" key="2">
    <source>
        <dbReference type="Proteomes" id="UP000640509"/>
    </source>
</evidence>
<dbReference type="Pfam" id="PF11455">
    <property type="entry name" value="MazE-like"/>
    <property type="match status" value="1"/>
</dbReference>
<sequence>MPIPVSERVWKRREALRAAGLQPVPIWMPDTRRPGFAAECRRQSALIADSDRCDADLSDHMDAALEELEGWR</sequence>
<accession>A0ABQ1VLX3</accession>
<dbReference type="RefSeq" id="WP_103174967.1">
    <property type="nucleotide sequence ID" value="NZ_BMIV01000020.1"/>
</dbReference>
<dbReference type="Proteomes" id="UP000640509">
    <property type="component" value="Unassembled WGS sequence"/>
</dbReference>
<dbReference type="InterPro" id="IPR021558">
    <property type="entry name" value="MazE-like"/>
</dbReference>